<evidence type="ECO:0000313" key="11">
    <source>
        <dbReference type="Proteomes" id="UP000294743"/>
    </source>
</evidence>
<evidence type="ECO:0000256" key="7">
    <source>
        <dbReference type="PROSITE-ProRule" id="PRU01091"/>
    </source>
</evidence>
<dbReference type="GO" id="GO:0005829">
    <property type="term" value="C:cytosol"/>
    <property type="evidence" value="ECO:0007669"/>
    <property type="project" value="TreeGrafter"/>
</dbReference>
<evidence type="ECO:0000256" key="6">
    <source>
        <dbReference type="PROSITE-ProRule" id="PRU00169"/>
    </source>
</evidence>
<evidence type="ECO:0000259" key="9">
    <source>
        <dbReference type="PROSITE" id="PS51755"/>
    </source>
</evidence>
<keyword evidence="2" id="KW-0902">Two-component regulatory system</keyword>
<dbReference type="SUPFAM" id="SSF52172">
    <property type="entry name" value="CheY-like"/>
    <property type="match status" value="1"/>
</dbReference>
<dbReference type="Proteomes" id="UP000294743">
    <property type="component" value="Unassembled WGS sequence"/>
</dbReference>
<dbReference type="SMART" id="SM00448">
    <property type="entry name" value="REC"/>
    <property type="match status" value="1"/>
</dbReference>
<comment type="caution">
    <text evidence="10">The sequence shown here is derived from an EMBL/GenBank/DDBJ whole genome shotgun (WGS) entry which is preliminary data.</text>
</comment>
<evidence type="ECO:0000256" key="2">
    <source>
        <dbReference type="ARBA" id="ARBA00023012"/>
    </source>
</evidence>
<reference evidence="10 11" key="1">
    <citation type="submission" date="2019-03" db="EMBL/GenBank/DDBJ databases">
        <title>Genomic Encyclopedia of Type Strains, Phase IV (KMG-IV): sequencing the most valuable type-strain genomes for metagenomic binning, comparative biology and taxonomic classification.</title>
        <authorList>
            <person name="Goeker M."/>
        </authorList>
    </citation>
    <scope>NUCLEOTIDE SEQUENCE [LARGE SCALE GENOMIC DNA]</scope>
    <source>
        <strain evidence="10 11">DSM 28867</strain>
    </source>
</reference>
<dbReference type="RefSeq" id="WP_166667636.1">
    <property type="nucleotide sequence ID" value="NZ_SODD01000065.1"/>
</dbReference>
<dbReference type="CDD" id="cd00383">
    <property type="entry name" value="trans_reg_C"/>
    <property type="match status" value="1"/>
</dbReference>
<proteinExistence type="predicted"/>
<dbReference type="GO" id="GO:0006355">
    <property type="term" value="P:regulation of DNA-templated transcription"/>
    <property type="evidence" value="ECO:0007669"/>
    <property type="project" value="InterPro"/>
</dbReference>
<gene>
    <name evidence="10" type="ORF">EDD63_1654</name>
</gene>
<dbReference type="Gene3D" id="3.40.50.2300">
    <property type="match status" value="1"/>
</dbReference>
<keyword evidence="1 6" id="KW-0597">Phosphoprotein</keyword>
<dbReference type="PROSITE" id="PS50110">
    <property type="entry name" value="RESPONSE_REGULATORY"/>
    <property type="match status" value="1"/>
</dbReference>
<dbReference type="CDD" id="cd00156">
    <property type="entry name" value="REC"/>
    <property type="match status" value="1"/>
</dbReference>
<dbReference type="Gene3D" id="1.10.10.10">
    <property type="entry name" value="Winged helix-like DNA-binding domain superfamily/Winged helix DNA-binding domain"/>
    <property type="match status" value="1"/>
</dbReference>
<dbReference type="PANTHER" id="PTHR48111">
    <property type="entry name" value="REGULATOR OF RPOS"/>
    <property type="match status" value="1"/>
</dbReference>
<dbReference type="AlphaFoldDB" id="A0A4R7Z8E6"/>
<name>A0A4R7Z8E6_9FIRM</name>
<dbReference type="InterPro" id="IPR011006">
    <property type="entry name" value="CheY-like_superfamily"/>
</dbReference>
<dbReference type="SMART" id="SM00862">
    <property type="entry name" value="Trans_reg_C"/>
    <property type="match status" value="1"/>
</dbReference>
<dbReference type="SUPFAM" id="SSF46894">
    <property type="entry name" value="C-terminal effector domain of the bipartite response regulators"/>
    <property type="match status" value="1"/>
</dbReference>
<evidence type="ECO:0000313" key="10">
    <source>
        <dbReference type="EMBL" id="TDW08864.1"/>
    </source>
</evidence>
<dbReference type="GO" id="GO:0000156">
    <property type="term" value="F:phosphorelay response regulator activity"/>
    <property type="evidence" value="ECO:0007669"/>
    <property type="project" value="TreeGrafter"/>
</dbReference>
<evidence type="ECO:0000256" key="4">
    <source>
        <dbReference type="ARBA" id="ARBA00023125"/>
    </source>
</evidence>
<accession>A0A4R7Z8E6</accession>
<dbReference type="InterPro" id="IPR036388">
    <property type="entry name" value="WH-like_DNA-bd_sf"/>
</dbReference>
<keyword evidence="4 7" id="KW-0238">DNA-binding</keyword>
<dbReference type="GO" id="GO:0032993">
    <property type="term" value="C:protein-DNA complex"/>
    <property type="evidence" value="ECO:0007669"/>
    <property type="project" value="TreeGrafter"/>
</dbReference>
<feature type="domain" description="OmpR/PhoB-type" evidence="9">
    <location>
        <begin position="125"/>
        <end position="223"/>
    </location>
</feature>
<evidence type="ECO:0000256" key="3">
    <source>
        <dbReference type="ARBA" id="ARBA00023015"/>
    </source>
</evidence>
<dbReference type="PROSITE" id="PS51755">
    <property type="entry name" value="OMPR_PHOB"/>
    <property type="match status" value="1"/>
</dbReference>
<dbReference type="InterPro" id="IPR001867">
    <property type="entry name" value="OmpR/PhoB-type_DNA-bd"/>
</dbReference>
<evidence type="ECO:0000259" key="8">
    <source>
        <dbReference type="PROSITE" id="PS50110"/>
    </source>
</evidence>
<sequence>MEHILLVEDDRSYGQFLTKLLTEHGYHVDTCENPIDGIEQLAKDTYDLVISDLVMPNMNGVRFTKAAKSIQPNVKTIILTGKPDDESEVDSINNQIDLYMVKEKGIQVILTYIRLVLERKQPIEENHILYSKANQIELNQKTHQVYKDHECVNLTRKEYELLALFLENKGNVLSREEIIEKVWMMDSNDVEPRVVDVHIKNLRDKLHIFTLVTIRGFGYKWNE</sequence>
<evidence type="ECO:0000256" key="1">
    <source>
        <dbReference type="ARBA" id="ARBA00022553"/>
    </source>
</evidence>
<protein>
    <submittedName>
        <fullName evidence="10">Two-component system OmpR family response regulator/two-component system response regulator VanR</fullName>
    </submittedName>
</protein>
<dbReference type="Pfam" id="PF00486">
    <property type="entry name" value="Trans_reg_C"/>
    <property type="match status" value="1"/>
</dbReference>
<evidence type="ECO:0000256" key="5">
    <source>
        <dbReference type="ARBA" id="ARBA00023163"/>
    </source>
</evidence>
<dbReference type="GO" id="GO:0000976">
    <property type="term" value="F:transcription cis-regulatory region binding"/>
    <property type="evidence" value="ECO:0007669"/>
    <property type="project" value="TreeGrafter"/>
</dbReference>
<dbReference type="InterPro" id="IPR039420">
    <property type="entry name" value="WalR-like"/>
</dbReference>
<keyword evidence="3" id="KW-0805">Transcription regulation</keyword>
<keyword evidence="11" id="KW-1185">Reference proteome</keyword>
<dbReference type="Pfam" id="PF00072">
    <property type="entry name" value="Response_reg"/>
    <property type="match status" value="1"/>
</dbReference>
<organism evidence="10 11">
    <name type="scientific">Breznakia blatticola</name>
    <dbReference type="NCBI Taxonomy" id="1754012"/>
    <lineage>
        <taxon>Bacteria</taxon>
        <taxon>Bacillati</taxon>
        <taxon>Bacillota</taxon>
        <taxon>Erysipelotrichia</taxon>
        <taxon>Erysipelotrichales</taxon>
        <taxon>Erysipelotrichaceae</taxon>
        <taxon>Breznakia</taxon>
    </lineage>
</organism>
<feature type="domain" description="Response regulatory" evidence="8">
    <location>
        <begin position="3"/>
        <end position="117"/>
    </location>
</feature>
<dbReference type="EMBL" id="SODD01000065">
    <property type="protein sequence ID" value="TDW08864.1"/>
    <property type="molecule type" value="Genomic_DNA"/>
</dbReference>
<keyword evidence="5" id="KW-0804">Transcription</keyword>
<dbReference type="PANTHER" id="PTHR48111:SF1">
    <property type="entry name" value="TWO-COMPONENT RESPONSE REGULATOR ORR33"/>
    <property type="match status" value="1"/>
</dbReference>
<dbReference type="InterPro" id="IPR016032">
    <property type="entry name" value="Sig_transdc_resp-reg_C-effctor"/>
</dbReference>
<dbReference type="InterPro" id="IPR001789">
    <property type="entry name" value="Sig_transdc_resp-reg_receiver"/>
</dbReference>
<feature type="modified residue" description="4-aspartylphosphate" evidence="6">
    <location>
        <position position="52"/>
    </location>
</feature>
<feature type="DNA-binding region" description="OmpR/PhoB-type" evidence="7">
    <location>
        <begin position="125"/>
        <end position="223"/>
    </location>
</feature>